<gene>
    <name evidence="1" type="ORF">PDE_05491</name>
</gene>
<dbReference type="AlphaFoldDB" id="S7ZJP8"/>
<accession>S7ZJP8</accession>
<organism evidence="1 2">
    <name type="scientific">Penicillium oxalicum (strain 114-2 / CGMCC 5302)</name>
    <name type="common">Penicillium decumbens</name>
    <dbReference type="NCBI Taxonomy" id="933388"/>
    <lineage>
        <taxon>Eukaryota</taxon>
        <taxon>Fungi</taxon>
        <taxon>Dikarya</taxon>
        <taxon>Ascomycota</taxon>
        <taxon>Pezizomycotina</taxon>
        <taxon>Eurotiomycetes</taxon>
        <taxon>Eurotiomycetidae</taxon>
        <taxon>Eurotiales</taxon>
        <taxon>Aspergillaceae</taxon>
        <taxon>Penicillium</taxon>
    </lineage>
</organism>
<proteinExistence type="predicted"/>
<dbReference type="HOGENOM" id="CLU_2184866_0_0_1"/>
<sequence length="109" mass="11716">MNVFGRSGMVPSGKSAQFRQVVSSTHEVQYINHAIAGIAPFRLVNPTEAHRRGPGALDLESIARDLPISESSSLNKQLQRIGNTYVSVTLLAMVELQSSLDPLVAISTA</sequence>
<evidence type="ECO:0000313" key="1">
    <source>
        <dbReference type="EMBL" id="EPS30539.1"/>
    </source>
</evidence>
<reference evidence="1 2" key="1">
    <citation type="journal article" date="2013" name="PLoS ONE">
        <title>Genomic and secretomic analyses reveal unique features of the lignocellulolytic enzyme system of Penicillium decumbens.</title>
        <authorList>
            <person name="Liu G."/>
            <person name="Zhang L."/>
            <person name="Wei X."/>
            <person name="Zou G."/>
            <person name="Qin Y."/>
            <person name="Ma L."/>
            <person name="Li J."/>
            <person name="Zheng H."/>
            <person name="Wang S."/>
            <person name="Wang C."/>
            <person name="Xun L."/>
            <person name="Zhao G.-P."/>
            <person name="Zhou Z."/>
            <person name="Qu Y."/>
        </authorList>
    </citation>
    <scope>NUCLEOTIDE SEQUENCE [LARGE SCALE GENOMIC DNA]</scope>
    <source>
        <strain evidence="2">114-2 / CGMCC 5302</strain>
    </source>
</reference>
<dbReference type="EMBL" id="KB644412">
    <property type="protein sequence ID" value="EPS30539.1"/>
    <property type="molecule type" value="Genomic_DNA"/>
</dbReference>
<keyword evidence="2" id="KW-1185">Reference proteome</keyword>
<dbReference type="Proteomes" id="UP000019376">
    <property type="component" value="Unassembled WGS sequence"/>
</dbReference>
<name>S7ZJP8_PENO1</name>
<evidence type="ECO:0000313" key="2">
    <source>
        <dbReference type="Proteomes" id="UP000019376"/>
    </source>
</evidence>
<protein>
    <submittedName>
        <fullName evidence="1">Uncharacterized protein</fullName>
    </submittedName>
</protein>